<feature type="region of interest" description="Disordered" evidence="1">
    <location>
        <begin position="251"/>
        <end position="362"/>
    </location>
</feature>
<dbReference type="Pfam" id="PF00582">
    <property type="entry name" value="Usp"/>
    <property type="match status" value="1"/>
</dbReference>
<dbReference type="SUPFAM" id="SSF52402">
    <property type="entry name" value="Adenine nucleotide alpha hydrolases-like"/>
    <property type="match status" value="1"/>
</dbReference>
<evidence type="ECO:0000259" key="2">
    <source>
        <dbReference type="Pfam" id="PF00582"/>
    </source>
</evidence>
<dbReference type="OrthoDB" id="843225at2759"/>
<feature type="compositionally biased region" description="Basic and acidic residues" evidence="1">
    <location>
        <begin position="317"/>
        <end position="327"/>
    </location>
</feature>
<dbReference type="PANTHER" id="PTHR47815:SF1">
    <property type="entry name" value="UNIVERSAL STRESS PROTEIN A FAMILY PROTEIN C25B2.10"/>
    <property type="match status" value="1"/>
</dbReference>
<dbReference type="Gene3D" id="3.40.50.620">
    <property type="entry name" value="HUPs"/>
    <property type="match status" value="1"/>
</dbReference>
<dbReference type="InterPro" id="IPR006016">
    <property type="entry name" value="UspA"/>
</dbReference>
<dbReference type="EMBL" id="MPGH01000156">
    <property type="protein sequence ID" value="OLN85707.1"/>
    <property type="molecule type" value="Genomic_DNA"/>
</dbReference>
<reference evidence="3 4" key="1">
    <citation type="submission" date="2016-11" db="EMBL/GenBank/DDBJ databases">
        <title>Draft Genome Assembly of Colletotrichum chlorophyti a pathogen of herbaceous plants.</title>
        <authorList>
            <person name="Gan P."/>
            <person name="Narusaka M."/>
            <person name="Tsushima A."/>
            <person name="Narusaka Y."/>
            <person name="Takano Y."/>
            <person name="Shirasu K."/>
        </authorList>
    </citation>
    <scope>NUCLEOTIDE SEQUENCE [LARGE SCALE GENOMIC DNA]</scope>
    <source>
        <strain evidence="3 4">NTL11</strain>
    </source>
</reference>
<proteinExistence type="predicted"/>
<organism evidence="3 4">
    <name type="scientific">Colletotrichum chlorophyti</name>
    <dbReference type="NCBI Taxonomy" id="708187"/>
    <lineage>
        <taxon>Eukaryota</taxon>
        <taxon>Fungi</taxon>
        <taxon>Dikarya</taxon>
        <taxon>Ascomycota</taxon>
        <taxon>Pezizomycotina</taxon>
        <taxon>Sordariomycetes</taxon>
        <taxon>Hypocreomycetidae</taxon>
        <taxon>Glomerellales</taxon>
        <taxon>Glomerellaceae</taxon>
        <taxon>Colletotrichum</taxon>
    </lineage>
</organism>
<evidence type="ECO:0000256" key="1">
    <source>
        <dbReference type="SAM" id="MobiDB-lite"/>
    </source>
</evidence>
<dbReference type="PANTHER" id="PTHR47815">
    <property type="entry name" value="UNIVERSAL STRESS PROTEIN A FAMILY PROTEIN C25B2.10"/>
    <property type="match status" value="1"/>
</dbReference>
<comment type="caution">
    <text evidence="3">The sequence shown here is derived from an EMBL/GenBank/DDBJ whole genome shotgun (WGS) entry which is preliminary data.</text>
</comment>
<name>A0A1Q8RN09_9PEZI</name>
<dbReference type="STRING" id="708187.A0A1Q8RN09"/>
<dbReference type="InterPro" id="IPR014729">
    <property type="entry name" value="Rossmann-like_a/b/a_fold"/>
</dbReference>
<feature type="domain" description="UspA" evidence="2">
    <location>
        <begin position="51"/>
        <end position="180"/>
    </location>
</feature>
<dbReference type="Proteomes" id="UP000186583">
    <property type="component" value="Unassembled WGS sequence"/>
</dbReference>
<accession>A0A1Q8RN09</accession>
<sequence>MATLTPFTVPDRFQSHVAFDNLPLGETPKHNTLSLSLNYSHRGYQSTKLSRTFMVGYDENSYSDYALQWLLDELVDDGDDIICVRVLEKDPSKAYQQDADRVMQSIIKRNGKERAVRIKLEYALGKLTTTFHRLIELHQPAMMVVGTKGRSLGGLQGLMNTNSFSKYCLQYMPVPVVVVRPTEKREKKKIKRKNDSERQTYAKMLAATGGVHEADLEMDRMYELEVYSTADQEAHEVAKALGLPAKYDPTIKPVDLNTFMTPRGRPGKTPTATPDAGSSRRASGTADDSDEEEDEDDDDDDEEEVEVFSGEQLLKSNQKERLHKMEANEAAALKQKRKTSLDSSVDTDEEDGTKVSRTSSTS</sequence>
<dbReference type="AlphaFoldDB" id="A0A1Q8RN09"/>
<evidence type="ECO:0000313" key="3">
    <source>
        <dbReference type="EMBL" id="OLN85707.1"/>
    </source>
</evidence>
<keyword evidence="4" id="KW-1185">Reference proteome</keyword>
<dbReference type="CDD" id="cd23659">
    <property type="entry name" value="USP_At3g01520-like"/>
    <property type="match status" value="1"/>
</dbReference>
<evidence type="ECO:0000313" key="4">
    <source>
        <dbReference type="Proteomes" id="UP000186583"/>
    </source>
</evidence>
<protein>
    <submittedName>
        <fullName evidence="3">Universal stress protein A family protein C25B2.10</fullName>
    </submittedName>
</protein>
<feature type="compositionally biased region" description="Acidic residues" evidence="1">
    <location>
        <begin position="287"/>
        <end position="306"/>
    </location>
</feature>
<gene>
    <name evidence="3" type="ORF">CCHL11_08290</name>
</gene>